<keyword evidence="1" id="KW-0812">Transmembrane</keyword>
<organism evidence="2 3">
    <name type="scientific">Virgibacillus litoralis</name>
    <dbReference type="NCBI Taxonomy" id="578221"/>
    <lineage>
        <taxon>Bacteria</taxon>
        <taxon>Bacillati</taxon>
        <taxon>Bacillota</taxon>
        <taxon>Bacilli</taxon>
        <taxon>Bacillales</taxon>
        <taxon>Bacillaceae</taxon>
        <taxon>Virgibacillus</taxon>
    </lineage>
</organism>
<reference evidence="2 3" key="1">
    <citation type="submission" date="2021-03" db="EMBL/GenBank/DDBJ databases">
        <title>Genomic Encyclopedia of Type Strains, Phase IV (KMG-IV): sequencing the most valuable type-strain genomes for metagenomic binning, comparative biology and taxonomic classification.</title>
        <authorList>
            <person name="Goeker M."/>
        </authorList>
    </citation>
    <scope>NUCLEOTIDE SEQUENCE [LARGE SCALE GENOMIC DNA]</scope>
    <source>
        <strain evidence="2 3">DSM 21085</strain>
    </source>
</reference>
<evidence type="ECO:0000313" key="2">
    <source>
        <dbReference type="EMBL" id="MBP1950253.1"/>
    </source>
</evidence>
<name>A0ABS4HH84_9BACI</name>
<comment type="caution">
    <text evidence="2">The sequence shown here is derived from an EMBL/GenBank/DDBJ whole genome shotgun (WGS) entry which is preliminary data.</text>
</comment>
<feature type="transmembrane region" description="Helical" evidence="1">
    <location>
        <begin position="7"/>
        <end position="26"/>
    </location>
</feature>
<gene>
    <name evidence="2" type="ORF">J2Z82_003210</name>
</gene>
<evidence type="ECO:0000313" key="3">
    <source>
        <dbReference type="Proteomes" id="UP001519328"/>
    </source>
</evidence>
<protein>
    <submittedName>
        <fullName evidence="2">Uncharacterized protein</fullName>
    </submittedName>
</protein>
<evidence type="ECO:0000256" key="1">
    <source>
        <dbReference type="SAM" id="Phobius"/>
    </source>
</evidence>
<keyword evidence="3" id="KW-1185">Reference proteome</keyword>
<sequence>MSKQGYKYFHAIAGIAAVIFLYISMITSG</sequence>
<accession>A0ABS4HH84</accession>
<keyword evidence="1" id="KW-0472">Membrane</keyword>
<dbReference type="Proteomes" id="UP001519328">
    <property type="component" value="Unassembled WGS sequence"/>
</dbReference>
<keyword evidence="1" id="KW-1133">Transmembrane helix</keyword>
<proteinExistence type="predicted"/>
<dbReference type="EMBL" id="JAGGKK010000020">
    <property type="protein sequence ID" value="MBP1950253.1"/>
    <property type="molecule type" value="Genomic_DNA"/>
</dbReference>